<dbReference type="Proteomes" id="UP001199355">
    <property type="component" value="Unassembled WGS sequence"/>
</dbReference>
<organism evidence="1 2">
    <name type="scientific">Gallintestinimicrobium propionicum</name>
    <dbReference type="NCBI Taxonomy" id="2981770"/>
    <lineage>
        <taxon>Bacteria</taxon>
        <taxon>Bacillati</taxon>
        <taxon>Bacillota</taxon>
        <taxon>Clostridia</taxon>
        <taxon>Lachnospirales</taxon>
        <taxon>Lachnospiraceae</taxon>
        <taxon>Gallintestinimicrobium</taxon>
    </lineage>
</organism>
<sequence>MNAAKIVEVESDGSVFAPYLIGKEVPPEKGYKEVDFLERRMECLTRKEQQVFQEALEMEHPETLEEMVNLSCNLDKFELLEDGKVIRTGEVLDTMYDSEPLPDVGYEKDSVFWLRLDSPFYKRDYGRWYPLSLPADEEKLERVAEVLGVSDIEEGRICFYGSRYQGIEEVLPLSYGIRGMNAFAGCLKQEKFLCSKEGMEKLFSALEAERPENMQEVVEIAMRLEQYEFLPEKIVTAEDYGEYLLEEAQIVLDEKIAPFIDIEGYGFSQMEKNGIVQTEHGLIFRKDKPIQMLPKEFEGIRLFSPLTALMYGQEGYESDEPEEITPTQLCRYVSAIKKQLIKEQLDTEGDRGLAEYIRNRILRQKVFRMFPDVEVWQGELWGVLEIESYGKLSDTELNAVIAEWSGQASDGWGEGFEQRPIRTEEGDLYVSFWNSGSDYFITTEEKLKDASLRHSDVGRGGIGMRMG</sequence>
<gene>
    <name evidence="1" type="ORF">LKD45_14285</name>
</gene>
<protein>
    <submittedName>
        <fullName evidence="1">DUF6329 domain-containing protein</fullName>
    </submittedName>
</protein>
<evidence type="ECO:0000313" key="2">
    <source>
        <dbReference type="Proteomes" id="UP001199355"/>
    </source>
</evidence>
<comment type="caution">
    <text evidence="1">The sequence shown here is derived from an EMBL/GenBank/DDBJ whole genome shotgun (WGS) entry which is preliminary data.</text>
</comment>
<dbReference type="AlphaFoldDB" id="A0AAE3AVW9"/>
<name>A0AAE3AVW9_9FIRM</name>
<accession>A0AAE3AVW9</accession>
<evidence type="ECO:0000313" key="1">
    <source>
        <dbReference type="EMBL" id="MCC2168838.1"/>
    </source>
</evidence>
<reference evidence="1 2" key="1">
    <citation type="submission" date="2021-10" db="EMBL/GenBank/DDBJ databases">
        <title>Anaerobic single-cell dispensing facilitates the cultivation of human gut bacteria.</title>
        <authorList>
            <person name="Afrizal A."/>
        </authorList>
    </citation>
    <scope>NUCLEOTIDE SEQUENCE [LARGE SCALE GENOMIC DNA]</scope>
    <source>
        <strain evidence="1 2">CLA-AA-H244</strain>
    </source>
</reference>
<keyword evidence="2" id="KW-1185">Reference proteome</keyword>
<dbReference type="RefSeq" id="WP_308728935.1">
    <property type="nucleotide sequence ID" value="NZ_JAJEQF010000048.1"/>
</dbReference>
<proteinExistence type="predicted"/>
<dbReference type="EMBL" id="JAJEQF010000048">
    <property type="protein sequence ID" value="MCC2168838.1"/>
    <property type="molecule type" value="Genomic_DNA"/>
</dbReference>